<proteinExistence type="predicted"/>
<sequence>MQTACSFLAEAIYLSSRERSLGVRGAPTGSEFSILTSKAVAASLKVMRSVKRSRTQRLVISAYVSAVVFGILQQQDDPIPLANLVSRTFVSNLDEPLDVTQYPGIKSLTEFVNIILSRDSKSQKGDVKKSNSKNVTFEDSCESQLSQLASQLSQPGQIVRASQGSGPSNDHVLTAARSLLKSMRYSADIENSSEAVEEILGASHEVLSIAIKMSLGEGLTPTSRLAVHAHGLLLSMPLLLNYIAKDVMLNGIFLGVAHSFTALIGNLFLSSWIKFGNRDCLEAVDKYFIDSASLREICYRMIEQILPAHLPSTARELMFWYTFALDSFKRTSRESNRPNWRHKHRILLFVITLCGAMLFRARVIEKWDPKGAAEVKHAIIASCVLITSFNRCGSVLAAAVTDLVILHVDSFRNRGGLDGIFLSAPYRNLAVSVVELSWESVGTVQIDMKMAVVPLVRHTTVRTQQRLVETSISCCSSRNTLVATTMPSQRALLIELAAAILFQLTSLPSYADVDVVSSIFDTLRHAFHTAIILAGVAEADISGRASNVAEEALVAMLSPAVVVARTTGMVPDFAYVTEVETVIHRAVTSVTPNMAGLCTALVSASHVHATNFTVLIATKLRQTSFLSFTTKLLDLLPAIRVSLECQVSNKSARETISVSHNLCTSLCSALCNCSVIEDLNLVARTVYHALANYLFLDTSNCSTRPMPIPSVDNLRDHAAATLTAAYSITLQGCCPEYSILPPAGWFPSLAAKSPILSEAVWGGTYAIQYPLLIAQQAATAQLVYGEEKTHRIRCAYLASLLSTLRVITLITPVRSISKVPFWSSVLSPSAVASCLEKPISRDLSTLFSRQYALAKPTAPLIAAARAFIRATLRCRFTSSVSLTFINNLLTALSPCQINRGSGGNGLGEIKSSILLDIGAKIVF</sequence>
<dbReference type="Proteomes" id="UP000001876">
    <property type="component" value="Unassembled WGS sequence"/>
</dbReference>
<name>C1ML25_MICPC</name>
<keyword evidence="1" id="KW-1133">Transmembrane helix</keyword>
<feature type="non-terminal residue" evidence="2">
    <location>
        <position position="923"/>
    </location>
</feature>
<dbReference type="RefSeq" id="XP_003056484.1">
    <property type="nucleotide sequence ID" value="XM_003056438.1"/>
</dbReference>
<gene>
    <name evidence="2" type="ORF">MICPUCDRAFT_64777</name>
</gene>
<feature type="transmembrane region" description="Helical" evidence="1">
    <location>
        <begin position="346"/>
        <end position="363"/>
    </location>
</feature>
<dbReference type="AlphaFoldDB" id="C1ML25"/>
<organism evidence="3">
    <name type="scientific">Micromonas pusilla (strain CCMP1545)</name>
    <name type="common">Picoplanktonic green alga</name>
    <dbReference type="NCBI Taxonomy" id="564608"/>
    <lineage>
        <taxon>Eukaryota</taxon>
        <taxon>Viridiplantae</taxon>
        <taxon>Chlorophyta</taxon>
        <taxon>Mamiellophyceae</taxon>
        <taxon>Mamiellales</taxon>
        <taxon>Mamiellaceae</taxon>
        <taxon>Micromonas</taxon>
    </lineage>
</organism>
<protein>
    <submittedName>
        <fullName evidence="2">Predicted protein</fullName>
    </submittedName>
</protein>
<reference evidence="2 3" key="1">
    <citation type="journal article" date="2009" name="Science">
        <title>Green evolution and dynamic adaptations revealed by genomes of the marine picoeukaryotes Micromonas.</title>
        <authorList>
            <person name="Worden A.Z."/>
            <person name="Lee J.H."/>
            <person name="Mock T."/>
            <person name="Rouze P."/>
            <person name="Simmons M.P."/>
            <person name="Aerts A.L."/>
            <person name="Allen A.E."/>
            <person name="Cuvelier M.L."/>
            <person name="Derelle E."/>
            <person name="Everett M.V."/>
            <person name="Foulon E."/>
            <person name="Grimwood J."/>
            <person name="Gundlach H."/>
            <person name="Henrissat B."/>
            <person name="Napoli C."/>
            <person name="McDonald S.M."/>
            <person name="Parker M.S."/>
            <person name="Rombauts S."/>
            <person name="Salamov A."/>
            <person name="Von Dassow P."/>
            <person name="Badger J.H."/>
            <person name="Coutinho P.M."/>
            <person name="Demir E."/>
            <person name="Dubchak I."/>
            <person name="Gentemann C."/>
            <person name="Eikrem W."/>
            <person name="Gready J.E."/>
            <person name="John U."/>
            <person name="Lanier W."/>
            <person name="Lindquist E.A."/>
            <person name="Lucas S."/>
            <person name="Mayer K.F."/>
            <person name="Moreau H."/>
            <person name="Not F."/>
            <person name="Otillar R."/>
            <person name="Panaud O."/>
            <person name="Pangilinan J."/>
            <person name="Paulsen I."/>
            <person name="Piegu B."/>
            <person name="Poliakov A."/>
            <person name="Robbens S."/>
            <person name="Schmutz J."/>
            <person name="Toulza E."/>
            <person name="Wyss T."/>
            <person name="Zelensky A."/>
            <person name="Zhou K."/>
            <person name="Armbrust E.V."/>
            <person name="Bhattacharya D."/>
            <person name="Goodenough U.W."/>
            <person name="Van de Peer Y."/>
            <person name="Grigoriev I.V."/>
        </authorList>
    </citation>
    <scope>NUCLEOTIDE SEQUENCE [LARGE SCALE GENOMIC DNA]</scope>
    <source>
        <strain evidence="2 3">CCMP1545</strain>
    </source>
</reference>
<keyword evidence="1" id="KW-0472">Membrane</keyword>
<keyword evidence="3" id="KW-1185">Reference proteome</keyword>
<dbReference type="GeneID" id="9681551"/>
<evidence type="ECO:0000313" key="3">
    <source>
        <dbReference type="Proteomes" id="UP000001876"/>
    </source>
</evidence>
<evidence type="ECO:0000313" key="2">
    <source>
        <dbReference type="EMBL" id="EEH59860.1"/>
    </source>
</evidence>
<dbReference type="KEGG" id="mpp:MICPUCDRAFT_64777"/>
<keyword evidence="1" id="KW-0812">Transmembrane</keyword>
<accession>C1ML25</accession>
<evidence type="ECO:0000256" key="1">
    <source>
        <dbReference type="SAM" id="Phobius"/>
    </source>
</evidence>
<feature type="transmembrane region" description="Helical" evidence="1">
    <location>
        <begin position="250"/>
        <end position="269"/>
    </location>
</feature>
<dbReference type="EMBL" id="GG663736">
    <property type="protein sequence ID" value="EEH59860.1"/>
    <property type="molecule type" value="Genomic_DNA"/>
</dbReference>